<keyword evidence="2" id="KW-1185">Reference proteome</keyword>
<dbReference type="EMBL" id="JAYGIM010000005">
    <property type="protein sequence ID" value="MEA5426391.1"/>
    <property type="molecule type" value="Genomic_DNA"/>
</dbReference>
<dbReference type="RefSeq" id="WP_323257507.1">
    <property type="nucleotide sequence ID" value="NZ_JAYGIM010000005.1"/>
</dbReference>
<protein>
    <submittedName>
        <fullName evidence="1">Uncharacterized protein</fullName>
    </submittedName>
</protein>
<evidence type="ECO:0000313" key="2">
    <source>
        <dbReference type="Proteomes" id="UP001302222"/>
    </source>
</evidence>
<dbReference type="Proteomes" id="UP001302222">
    <property type="component" value="Unassembled WGS sequence"/>
</dbReference>
<sequence>MYIEVKTAYGTIRGEIIESSLLGVSVIRTSSGEIYERYIDGKFYRK</sequence>
<name>A0ABU5SGG5_9BACT</name>
<gene>
    <name evidence="1" type="ORF">VB798_07385</name>
</gene>
<evidence type="ECO:0000313" key="1">
    <source>
        <dbReference type="EMBL" id="MEA5426391.1"/>
    </source>
</evidence>
<proteinExistence type="predicted"/>
<comment type="caution">
    <text evidence="1">The sequence shown here is derived from an EMBL/GenBank/DDBJ whole genome shotgun (WGS) entry which is preliminary data.</text>
</comment>
<accession>A0ABU5SGG5</accession>
<reference evidence="1 2" key="1">
    <citation type="submission" date="2023-12" db="EMBL/GenBank/DDBJ databases">
        <title>Novel species of the genus Arcicella isolated from rivers.</title>
        <authorList>
            <person name="Lu H."/>
        </authorList>
    </citation>
    <scope>NUCLEOTIDE SEQUENCE [LARGE SCALE GENOMIC DNA]</scope>
    <source>
        <strain evidence="1 2">DC25W</strain>
    </source>
</reference>
<organism evidence="1 2">
    <name type="scientific">Arcicella lustrica</name>
    <dbReference type="NCBI Taxonomy" id="2984196"/>
    <lineage>
        <taxon>Bacteria</taxon>
        <taxon>Pseudomonadati</taxon>
        <taxon>Bacteroidota</taxon>
        <taxon>Cytophagia</taxon>
        <taxon>Cytophagales</taxon>
        <taxon>Flectobacillaceae</taxon>
        <taxon>Arcicella</taxon>
    </lineage>
</organism>